<accession>A0A3B0Y4C5</accession>
<feature type="region of interest" description="Disordered" evidence="1">
    <location>
        <begin position="299"/>
        <end position="343"/>
    </location>
</feature>
<gene>
    <name evidence="3" type="ORF">MNBD_GAMMA12-14</name>
</gene>
<evidence type="ECO:0000313" key="3">
    <source>
        <dbReference type="EMBL" id="VAW71690.1"/>
    </source>
</evidence>
<dbReference type="AlphaFoldDB" id="A0A3B0Y4C5"/>
<evidence type="ECO:0000256" key="1">
    <source>
        <dbReference type="SAM" id="MobiDB-lite"/>
    </source>
</evidence>
<reference evidence="3" key="1">
    <citation type="submission" date="2018-06" db="EMBL/GenBank/DDBJ databases">
        <authorList>
            <person name="Zhirakovskaya E."/>
        </authorList>
    </citation>
    <scope>NUCLEOTIDE SEQUENCE</scope>
</reference>
<name>A0A3B0Y4C5_9ZZZZ</name>
<dbReference type="Pfam" id="PF18914">
    <property type="entry name" value="DUF5666"/>
    <property type="match status" value="1"/>
</dbReference>
<dbReference type="EMBL" id="UOFL01000028">
    <property type="protein sequence ID" value="VAW71690.1"/>
    <property type="molecule type" value="Genomic_DNA"/>
</dbReference>
<feature type="compositionally biased region" description="Basic and acidic residues" evidence="1">
    <location>
        <begin position="317"/>
        <end position="343"/>
    </location>
</feature>
<protein>
    <recommendedName>
        <fullName evidence="2">DUF5666 domain-containing protein</fullName>
    </recommendedName>
</protein>
<proteinExistence type="predicted"/>
<organism evidence="3">
    <name type="scientific">hydrothermal vent metagenome</name>
    <dbReference type="NCBI Taxonomy" id="652676"/>
    <lineage>
        <taxon>unclassified sequences</taxon>
        <taxon>metagenomes</taxon>
        <taxon>ecological metagenomes</taxon>
    </lineage>
</organism>
<feature type="compositionally biased region" description="Polar residues" evidence="1">
    <location>
        <begin position="301"/>
        <end position="310"/>
    </location>
</feature>
<sequence>MWYRLIALVVLLSNTSCTFMEPVTLAKSVNEDDGVGGTGHTHKPDIYFSGHISAFGSIFVNQARIHYNASTILKVDGSTSSAYKLTLGDNVDVLAYSRTSIKGSYIHVIHEVAGVVTQRDKKSNTFTILKQTIKLSDKNMPLPKIGQWLKVSGYTDNNFLIHATNLKHQAHHQYLLSGYPHSKQGQTYIRNIRIINQAAIPNNSNDYMIVTGHFAKNNFVIKQVRSIKNIKHHQSIKKFFIRGYIRKMIDDTFTLGRLGLTVPKQYAQQQLGKLLTIKASRISREKFDISIYKYHSKNEHSPSGNINNGEVPTINREAPEISREAPEIDRSAIEERGDGRFRP</sequence>
<dbReference type="InterPro" id="IPR043724">
    <property type="entry name" value="DUF5666"/>
</dbReference>
<evidence type="ECO:0000259" key="2">
    <source>
        <dbReference type="Pfam" id="PF18914"/>
    </source>
</evidence>
<feature type="domain" description="DUF5666" evidence="2">
    <location>
        <begin position="52"/>
        <end position="96"/>
    </location>
</feature>